<dbReference type="AlphaFoldDB" id="A0A0C9Z8U9"/>
<reference evidence="2" key="2">
    <citation type="submission" date="2015-01" db="EMBL/GenBank/DDBJ databases">
        <title>Evolutionary Origins and Diversification of the Mycorrhizal Mutualists.</title>
        <authorList>
            <consortium name="DOE Joint Genome Institute"/>
            <consortium name="Mycorrhizal Genomics Consortium"/>
            <person name="Kohler A."/>
            <person name="Kuo A."/>
            <person name="Nagy L.G."/>
            <person name="Floudas D."/>
            <person name="Copeland A."/>
            <person name="Barry K.W."/>
            <person name="Cichocki N."/>
            <person name="Veneault-Fourrey C."/>
            <person name="LaButti K."/>
            <person name="Lindquist E.A."/>
            <person name="Lipzen A."/>
            <person name="Lundell T."/>
            <person name="Morin E."/>
            <person name="Murat C."/>
            <person name="Riley R."/>
            <person name="Ohm R."/>
            <person name="Sun H."/>
            <person name="Tunlid A."/>
            <person name="Henrissat B."/>
            <person name="Grigoriev I.V."/>
            <person name="Hibbett D.S."/>
            <person name="Martin F."/>
        </authorList>
    </citation>
    <scope>NUCLEOTIDE SEQUENCE [LARGE SCALE GENOMIC DNA]</scope>
    <source>
        <strain evidence="2">UH-Slu-Lm8-n1</strain>
    </source>
</reference>
<name>A0A0C9Z8U9_9AGAM</name>
<proteinExistence type="predicted"/>
<protein>
    <submittedName>
        <fullName evidence="1">Uncharacterized protein</fullName>
    </submittedName>
</protein>
<accession>A0A0C9Z8U9</accession>
<dbReference type="InParanoid" id="A0A0C9Z8U9"/>
<dbReference type="OrthoDB" id="2611766at2759"/>
<dbReference type="EMBL" id="KN835844">
    <property type="protein sequence ID" value="KIK33910.1"/>
    <property type="molecule type" value="Genomic_DNA"/>
</dbReference>
<evidence type="ECO:0000313" key="2">
    <source>
        <dbReference type="Proteomes" id="UP000054485"/>
    </source>
</evidence>
<organism evidence="1 2">
    <name type="scientific">Suillus luteus UH-Slu-Lm8-n1</name>
    <dbReference type="NCBI Taxonomy" id="930992"/>
    <lineage>
        <taxon>Eukaryota</taxon>
        <taxon>Fungi</taxon>
        <taxon>Dikarya</taxon>
        <taxon>Basidiomycota</taxon>
        <taxon>Agaricomycotina</taxon>
        <taxon>Agaricomycetes</taxon>
        <taxon>Agaricomycetidae</taxon>
        <taxon>Boletales</taxon>
        <taxon>Suillineae</taxon>
        <taxon>Suillaceae</taxon>
        <taxon>Suillus</taxon>
    </lineage>
</organism>
<dbReference type="HOGENOM" id="CLU_647549_0_0_1"/>
<sequence length="424" mass="47463">MLGRRVIKSRLNHILEHVVGIHGEHLRAALDSTSSVLIGSSALDIMLYGTSPVLQHELRIATPHNAKHVLAAFFDSLGFTVNTAPMVYIPTGATDMFHLDYLEKDGRRVVLVESPTNSVMPVVLAHGSSIDCMFVSSGGLFLGYPQLMNGRTAFLRLVRPVPSTLQHYSDREYEVESSNAAWTSSCGKRCPTLWQRMDDGLLVTWEGGRVPSDITTGQDLQWRLTSHCTNLSCMNFIFRNPDPQSAACARYTVDLHITELKSRQAGIPHILGLLFGAAMTEPCAVPLYLDMGRNTISAVNDLNVRPFIREAGMEPDNVIDCNVTRQVIVMSDCVFTIIRDHDHVLDPVPPACRIGPFYIDKEHYYHLTPPRANMLVVMHNSESVINCSLRDIRKEEFEHVAKCIVEVDQSNKLFSGIIRQRQQR</sequence>
<evidence type="ECO:0000313" key="1">
    <source>
        <dbReference type="EMBL" id="KIK33910.1"/>
    </source>
</evidence>
<reference evidence="1 2" key="1">
    <citation type="submission" date="2014-04" db="EMBL/GenBank/DDBJ databases">
        <authorList>
            <consortium name="DOE Joint Genome Institute"/>
            <person name="Kuo A."/>
            <person name="Ruytinx J."/>
            <person name="Rineau F."/>
            <person name="Colpaert J."/>
            <person name="Kohler A."/>
            <person name="Nagy L.G."/>
            <person name="Floudas D."/>
            <person name="Copeland A."/>
            <person name="Barry K.W."/>
            <person name="Cichocki N."/>
            <person name="Veneault-Fourrey C."/>
            <person name="LaButti K."/>
            <person name="Lindquist E.A."/>
            <person name="Lipzen A."/>
            <person name="Lundell T."/>
            <person name="Morin E."/>
            <person name="Murat C."/>
            <person name="Sun H."/>
            <person name="Tunlid A."/>
            <person name="Henrissat B."/>
            <person name="Grigoriev I.V."/>
            <person name="Hibbett D.S."/>
            <person name="Martin F."/>
            <person name="Nordberg H.P."/>
            <person name="Cantor M.N."/>
            <person name="Hua S.X."/>
        </authorList>
    </citation>
    <scope>NUCLEOTIDE SEQUENCE [LARGE SCALE GENOMIC DNA]</scope>
    <source>
        <strain evidence="1 2">UH-Slu-Lm8-n1</strain>
    </source>
</reference>
<gene>
    <name evidence="1" type="ORF">CY34DRAFT_18073</name>
</gene>
<dbReference type="Proteomes" id="UP000054485">
    <property type="component" value="Unassembled WGS sequence"/>
</dbReference>
<keyword evidence="2" id="KW-1185">Reference proteome</keyword>